<accession>A0A834KHT2</accession>
<comment type="caution">
    <text evidence="2">The sequence shown here is derived from an EMBL/GenBank/DDBJ whole genome shotgun (WGS) entry which is preliminary data.</text>
</comment>
<evidence type="ECO:0000313" key="2">
    <source>
        <dbReference type="EMBL" id="KAF7405029.1"/>
    </source>
</evidence>
<dbReference type="EMBL" id="JACSEA010000003">
    <property type="protein sequence ID" value="KAF7405029.1"/>
    <property type="molecule type" value="Genomic_DNA"/>
</dbReference>
<dbReference type="Proteomes" id="UP000614350">
    <property type="component" value="Unassembled WGS sequence"/>
</dbReference>
<gene>
    <name evidence="2" type="ORF">HZH66_003935</name>
</gene>
<sequence length="138" mass="15830">MMETKRRGKSSAMPDDQEISVFEDRLQASTSRSSFFKEEDGKREKEKRGKNERGSQASEQASELAGRQASREAGSRGTTTFAQRRRRRRRRRRRQRGSGCWRNLFDALLGRDGVIFKVHGEEEMHRPSDQLGVNGGGR</sequence>
<name>A0A834KHT2_VESVU</name>
<evidence type="ECO:0000313" key="3">
    <source>
        <dbReference type="Proteomes" id="UP000614350"/>
    </source>
</evidence>
<feature type="region of interest" description="Disordered" evidence="1">
    <location>
        <begin position="1"/>
        <end position="97"/>
    </location>
</feature>
<dbReference type="AlphaFoldDB" id="A0A834KHT2"/>
<organism evidence="2 3">
    <name type="scientific">Vespula vulgaris</name>
    <name type="common">Yellow jacket</name>
    <name type="synonym">Wasp</name>
    <dbReference type="NCBI Taxonomy" id="7454"/>
    <lineage>
        <taxon>Eukaryota</taxon>
        <taxon>Metazoa</taxon>
        <taxon>Ecdysozoa</taxon>
        <taxon>Arthropoda</taxon>
        <taxon>Hexapoda</taxon>
        <taxon>Insecta</taxon>
        <taxon>Pterygota</taxon>
        <taxon>Neoptera</taxon>
        <taxon>Endopterygota</taxon>
        <taxon>Hymenoptera</taxon>
        <taxon>Apocrita</taxon>
        <taxon>Aculeata</taxon>
        <taxon>Vespoidea</taxon>
        <taxon>Vespidae</taxon>
        <taxon>Vespinae</taxon>
        <taxon>Vespula</taxon>
    </lineage>
</organism>
<feature type="compositionally biased region" description="Basic residues" evidence="1">
    <location>
        <begin position="83"/>
        <end position="96"/>
    </location>
</feature>
<keyword evidence="3" id="KW-1185">Reference proteome</keyword>
<protein>
    <submittedName>
        <fullName evidence="2">Uncharacterized protein</fullName>
    </submittedName>
</protein>
<evidence type="ECO:0000256" key="1">
    <source>
        <dbReference type="SAM" id="MobiDB-lite"/>
    </source>
</evidence>
<proteinExistence type="predicted"/>
<feature type="compositionally biased region" description="Basic and acidic residues" evidence="1">
    <location>
        <begin position="35"/>
        <end position="53"/>
    </location>
</feature>
<reference evidence="2" key="1">
    <citation type="journal article" date="2020" name="G3 (Bethesda)">
        <title>High-Quality Assemblies for Three Invasive Social Wasps from the &lt;i&gt;Vespula&lt;/i&gt; Genus.</title>
        <authorList>
            <person name="Harrop T.W.R."/>
            <person name="Guhlin J."/>
            <person name="McLaughlin G.M."/>
            <person name="Permina E."/>
            <person name="Stockwell P."/>
            <person name="Gilligan J."/>
            <person name="Le Lec M.F."/>
            <person name="Gruber M.A.M."/>
            <person name="Quinn O."/>
            <person name="Lovegrove M."/>
            <person name="Duncan E.J."/>
            <person name="Remnant E.J."/>
            <person name="Van Eeckhoven J."/>
            <person name="Graham B."/>
            <person name="Knapp R.A."/>
            <person name="Langford K.W."/>
            <person name="Kronenberg Z."/>
            <person name="Press M.O."/>
            <person name="Eacker S.M."/>
            <person name="Wilson-Rankin E.E."/>
            <person name="Purcell J."/>
            <person name="Lester P.J."/>
            <person name="Dearden P.K."/>
        </authorList>
    </citation>
    <scope>NUCLEOTIDE SEQUENCE</scope>
    <source>
        <strain evidence="2">Marl-1</strain>
    </source>
</reference>